<evidence type="ECO:0000256" key="1">
    <source>
        <dbReference type="SAM" id="Phobius"/>
    </source>
</evidence>
<keyword evidence="1" id="KW-0812">Transmembrane</keyword>
<reference evidence="2 3" key="1">
    <citation type="submission" date="2024-02" db="EMBL/GenBank/DDBJ databases">
        <title>Complete sequences of two Paenibacillus sp. strains and one Lysinibacillus strain isolated from the environment on STAA medium highlight biotechnological potential.</title>
        <authorList>
            <person name="Attere S.A."/>
            <person name="Piche L.C."/>
            <person name="Intertaglia L."/>
            <person name="Lami R."/>
            <person name="Charette S.J."/>
            <person name="Vincent A.T."/>
        </authorList>
    </citation>
    <scope>NUCLEOTIDE SEQUENCE [LARGE SCALE GENOMIC DNA]</scope>
    <source>
        <strain evidence="2 3">Y5S-7</strain>
        <plasmid evidence="2 3">pY5S7-1</plasmid>
    </source>
</reference>
<organism evidence="2 3">
    <name type="scientific">Paenibacillus amylolyticus</name>
    <dbReference type="NCBI Taxonomy" id="1451"/>
    <lineage>
        <taxon>Bacteria</taxon>
        <taxon>Bacillati</taxon>
        <taxon>Bacillota</taxon>
        <taxon>Bacilli</taxon>
        <taxon>Bacillales</taxon>
        <taxon>Paenibacillaceae</taxon>
        <taxon>Paenibacillus</taxon>
    </lineage>
</organism>
<name>A0ABD8B2I1_PAEAM</name>
<gene>
    <name evidence="2" type="ORF">V6668_30825</name>
</gene>
<dbReference type="GeneID" id="93479964"/>
<geneLocation type="plasmid" evidence="2 3">
    <name>pY5S7-1</name>
</geneLocation>
<dbReference type="AlphaFoldDB" id="A0ABD8B2I1"/>
<keyword evidence="1" id="KW-1133">Transmembrane helix</keyword>
<feature type="transmembrane region" description="Helical" evidence="1">
    <location>
        <begin position="143"/>
        <end position="163"/>
    </location>
</feature>
<sequence>MNKSRLGNAYLKKTVIILGMFLLYFPLFLVISMLLFGITNIVDPGAYYRYATESKYSEDVFFSPEIDAKTKIGNTITKTFIVMEKDLPDNTQAMFHELLTEESSFLSQLKENKAYMDYLVDNNLTLEELITYMKSISNLSNEILNGSLYFSAVIIFIIVYILFRFRLELYWLAGILYVFSNLDGFTSGIFSNIFYNPMRWASMMIGQEYTINQYNMYIEFLPKIKEAFLTFIIFDTVGQIYREKWEKKRLKKLTEIYVSLGAALNLMRDLRAANSNTPFIKITKVNIDLYYLSKYASKNRNDIALKEVRELTIMFLRRIESSSLSLDDVIRFLERLIVELNGSEDFKNKINLVTILSNNQVKGG</sequence>
<evidence type="ECO:0000313" key="2">
    <source>
        <dbReference type="EMBL" id="WWP24047.1"/>
    </source>
</evidence>
<evidence type="ECO:0000313" key="3">
    <source>
        <dbReference type="Proteomes" id="UP001364764"/>
    </source>
</evidence>
<feature type="transmembrane region" description="Helical" evidence="1">
    <location>
        <begin position="169"/>
        <end position="195"/>
    </location>
</feature>
<accession>A0ABD8B2I1</accession>
<proteinExistence type="predicted"/>
<feature type="transmembrane region" description="Helical" evidence="1">
    <location>
        <begin position="15"/>
        <end position="39"/>
    </location>
</feature>
<dbReference type="EMBL" id="CP145893">
    <property type="protein sequence ID" value="WWP24047.1"/>
    <property type="molecule type" value="Genomic_DNA"/>
</dbReference>
<protein>
    <submittedName>
        <fullName evidence="2">Uncharacterized protein</fullName>
    </submittedName>
</protein>
<dbReference type="RefSeq" id="WP_091037026.1">
    <property type="nucleotide sequence ID" value="NZ_CP145893.1"/>
</dbReference>
<dbReference type="Proteomes" id="UP001364764">
    <property type="component" value="Plasmid pY5S7-1"/>
</dbReference>
<keyword evidence="1" id="KW-0472">Membrane</keyword>
<keyword evidence="2" id="KW-0614">Plasmid</keyword>